<evidence type="ECO:0000313" key="2">
    <source>
        <dbReference type="Proteomes" id="UP001287059"/>
    </source>
</evidence>
<accession>A0ABU4XSY8</accession>
<comment type="caution">
    <text evidence="1">The sequence shown here is derived from an EMBL/GenBank/DDBJ whole genome shotgun (WGS) entry which is preliminary data.</text>
</comment>
<gene>
    <name evidence="1" type="ORF">RFN28_04930</name>
</gene>
<keyword evidence="2" id="KW-1185">Reference proteome</keyword>
<dbReference type="RefSeq" id="WP_320286255.1">
    <property type="nucleotide sequence ID" value="NZ_JAVIIW010000004.1"/>
</dbReference>
<dbReference type="EMBL" id="JAVIIW010000004">
    <property type="protein sequence ID" value="MDX8477824.1"/>
    <property type="molecule type" value="Genomic_DNA"/>
</dbReference>
<sequence length="50" mass="5699">MLIYMLATAMTVVMLIATAFGLHQEAARVRVKANTKRLDGFVSRKPHRHF</sequence>
<proteinExistence type="predicted"/>
<dbReference type="Proteomes" id="UP001287059">
    <property type="component" value="Unassembled WGS sequence"/>
</dbReference>
<evidence type="ECO:0000313" key="1">
    <source>
        <dbReference type="EMBL" id="MDX8477824.1"/>
    </source>
</evidence>
<name>A0ABU4XSY8_9HYPH</name>
<protein>
    <submittedName>
        <fullName evidence="1">Uncharacterized protein</fullName>
    </submittedName>
</protein>
<organism evidence="1 2">
    <name type="scientific">Mesorhizobium album</name>
    <dbReference type="NCBI Taxonomy" id="3072314"/>
    <lineage>
        <taxon>Bacteria</taxon>
        <taxon>Pseudomonadati</taxon>
        <taxon>Pseudomonadota</taxon>
        <taxon>Alphaproteobacteria</taxon>
        <taxon>Hyphomicrobiales</taxon>
        <taxon>Phyllobacteriaceae</taxon>
        <taxon>Mesorhizobium</taxon>
    </lineage>
</organism>
<reference evidence="1 2" key="1">
    <citation type="submission" date="2023-08" db="EMBL/GenBank/DDBJ databases">
        <title>Implementing the SeqCode for naming new Mesorhizobium species isolated from Vachellia karroo root nodules.</title>
        <authorList>
            <person name="Van Lill M."/>
        </authorList>
    </citation>
    <scope>NUCLEOTIDE SEQUENCE [LARGE SCALE GENOMIC DNA]</scope>
    <source>
        <strain evidence="1 2">VK24D</strain>
    </source>
</reference>